<keyword evidence="1" id="KW-1133">Transmembrane helix</keyword>
<evidence type="ECO:0000256" key="1">
    <source>
        <dbReference type="SAM" id="Phobius"/>
    </source>
</evidence>
<dbReference type="EMBL" id="MHOK01000006">
    <property type="protein sequence ID" value="OGZ62152.1"/>
    <property type="molecule type" value="Genomic_DNA"/>
</dbReference>
<dbReference type="Proteomes" id="UP000176770">
    <property type="component" value="Unassembled WGS sequence"/>
</dbReference>
<keyword evidence="1" id="KW-0812">Transmembrane</keyword>
<organism evidence="2 3">
    <name type="scientific">Candidatus Spechtbacteria bacterium RIFCSPLOWO2_12_FULL_38_22</name>
    <dbReference type="NCBI Taxonomy" id="1802165"/>
    <lineage>
        <taxon>Bacteria</taxon>
        <taxon>Candidatus Spechtiibacteriota</taxon>
    </lineage>
</organism>
<dbReference type="STRING" id="1802165.A3F94_01040"/>
<comment type="caution">
    <text evidence="2">The sequence shown here is derived from an EMBL/GenBank/DDBJ whole genome shotgun (WGS) entry which is preliminary data.</text>
</comment>
<feature type="transmembrane region" description="Helical" evidence="1">
    <location>
        <begin position="34"/>
        <end position="59"/>
    </location>
</feature>
<gene>
    <name evidence="2" type="ORF">A3F94_01040</name>
</gene>
<accession>A0A1G2HI26</accession>
<evidence type="ECO:0000313" key="3">
    <source>
        <dbReference type="Proteomes" id="UP000176770"/>
    </source>
</evidence>
<name>A0A1G2HI26_9BACT</name>
<dbReference type="AlphaFoldDB" id="A0A1G2HI26"/>
<sequence length="81" mass="9399">MDRRFSFPPGALIKFIHYANVFLAHYDYQIYLKVYVVLCFRLLVLCLQTISSLIAYLLILGNLILKTLPLQGFFTILLDTV</sequence>
<evidence type="ECO:0000313" key="2">
    <source>
        <dbReference type="EMBL" id="OGZ62152.1"/>
    </source>
</evidence>
<feature type="transmembrane region" description="Helical" evidence="1">
    <location>
        <begin position="12"/>
        <end position="28"/>
    </location>
</feature>
<protein>
    <submittedName>
        <fullName evidence="2">Uncharacterized protein</fullName>
    </submittedName>
</protein>
<keyword evidence="1" id="KW-0472">Membrane</keyword>
<reference evidence="2 3" key="1">
    <citation type="journal article" date="2016" name="Nat. Commun.">
        <title>Thousands of microbial genomes shed light on interconnected biogeochemical processes in an aquifer system.</title>
        <authorList>
            <person name="Anantharaman K."/>
            <person name="Brown C.T."/>
            <person name="Hug L.A."/>
            <person name="Sharon I."/>
            <person name="Castelle C.J."/>
            <person name="Probst A.J."/>
            <person name="Thomas B.C."/>
            <person name="Singh A."/>
            <person name="Wilkins M.J."/>
            <person name="Karaoz U."/>
            <person name="Brodie E.L."/>
            <person name="Williams K.H."/>
            <person name="Hubbard S.S."/>
            <person name="Banfield J.F."/>
        </authorList>
    </citation>
    <scope>NUCLEOTIDE SEQUENCE [LARGE SCALE GENOMIC DNA]</scope>
</reference>
<proteinExistence type="predicted"/>